<evidence type="ECO:0008006" key="3">
    <source>
        <dbReference type="Google" id="ProtNLM"/>
    </source>
</evidence>
<organism evidence="1 2">
    <name type="scientific">Hibiscus sabdariffa</name>
    <name type="common">roselle</name>
    <dbReference type="NCBI Taxonomy" id="183260"/>
    <lineage>
        <taxon>Eukaryota</taxon>
        <taxon>Viridiplantae</taxon>
        <taxon>Streptophyta</taxon>
        <taxon>Embryophyta</taxon>
        <taxon>Tracheophyta</taxon>
        <taxon>Spermatophyta</taxon>
        <taxon>Magnoliopsida</taxon>
        <taxon>eudicotyledons</taxon>
        <taxon>Gunneridae</taxon>
        <taxon>Pentapetalae</taxon>
        <taxon>rosids</taxon>
        <taxon>malvids</taxon>
        <taxon>Malvales</taxon>
        <taxon>Malvaceae</taxon>
        <taxon>Malvoideae</taxon>
        <taxon>Hibiscus</taxon>
    </lineage>
</organism>
<sequence>MVLFALVFIGEAFLFSTFGGFFHGILESLPNLFATAELDQEHLQKLKILMLTKEKALGNIEEKQIVNSRVQELVPLEVRSS</sequence>
<evidence type="ECO:0000313" key="1">
    <source>
        <dbReference type="EMBL" id="KAK9018054.1"/>
    </source>
</evidence>
<accession>A0ABR2RZ98</accession>
<evidence type="ECO:0000313" key="2">
    <source>
        <dbReference type="Proteomes" id="UP001396334"/>
    </source>
</evidence>
<protein>
    <recommendedName>
        <fullName evidence="3">CNNM transmembrane domain-containing protein</fullName>
    </recommendedName>
</protein>
<reference evidence="1 2" key="1">
    <citation type="journal article" date="2024" name="G3 (Bethesda)">
        <title>Genome assembly of Hibiscus sabdariffa L. provides insights into metabolisms of medicinal natural products.</title>
        <authorList>
            <person name="Kim T."/>
        </authorList>
    </citation>
    <scope>NUCLEOTIDE SEQUENCE [LARGE SCALE GENOMIC DNA]</scope>
    <source>
        <strain evidence="1">TK-2024</strain>
        <tissue evidence="1">Old leaves</tissue>
    </source>
</reference>
<comment type="caution">
    <text evidence="1">The sequence shown here is derived from an EMBL/GenBank/DDBJ whole genome shotgun (WGS) entry which is preliminary data.</text>
</comment>
<name>A0ABR2RZ98_9ROSI</name>
<gene>
    <name evidence="1" type="ORF">V6N11_001042</name>
</gene>
<dbReference type="EMBL" id="JBBPBN010000019">
    <property type="protein sequence ID" value="KAK9018054.1"/>
    <property type="molecule type" value="Genomic_DNA"/>
</dbReference>
<keyword evidence="2" id="KW-1185">Reference proteome</keyword>
<proteinExistence type="predicted"/>
<dbReference type="Proteomes" id="UP001396334">
    <property type="component" value="Unassembled WGS sequence"/>
</dbReference>